<gene>
    <name evidence="4" type="ORF">AWM79_20735</name>
</gene>
<name>A0A0X1T8C2_PSEAA</name>
<dbReference type="AlphaFoldDB" id="A0A0X1T8C2"/>
<dbReference type="InterPro" id="IPR013658">
    <property type="entry name" value="SGL"/>
</dbReference>
<evidence type="ECO:0000256" key="1">
    <source>
        <dbReference type="PIRSR" id="PIRSR605511-1"/>
    </source>
</evidence>
<dbReference type="PRINTS" id="PR01790">
    <property type="entry name" value="SMP30FAMILY"/>
</dbReference>
<dbReference type="InterPro" id="IPR005511">
    <property type="entry name" value="SMP-30"/>
</dbReference>
<feature type="binding site" evidence="2">
    <location>
        <position position="46"/>
    </location>
    <ligand>
        <name>a divalent metal cation</name>
        <dbReference type="ChEBI" id="CHEBI:60240"/>
    </ligand>
</feature>
<accession>A0A0X1T8C2</accession>
<evidence type="ECO:0000313" key="5">
    <source>
        <dbReference type="Proteomes" id="UP000063229"/>
    </source>
</evidence>
<dbReference type="SUPFAM" id="SSF63829">
    <property type="entry name" value="Calcium-dependent phosphotriesterase"/>
    <property type="match status" value="1"/>
</dbReference>
<dbReference type="InterPro" id="IPR011042">
    <property type="entry name" value="6-blade_b-propeller_TolB-like"/>
</dbReference>
<keyword evidence="5" id="KW-1185">Reference proteome</keyword>
<feature type="active site" description="Proton donor/acceptor" evidence="1">
    <location>
        <position position="226"/>
    </location>
</feature>
<comment type="cofactor">
    <cofactor evidence="2">
        <name>Zn(2+)</name>
        <dbReference type="ChEBI" id="CHEBI:29105"/>
    </cofactor>
    <text evidence="2">Binds 1 divalent metal cation per subunit.</text>
</comment>
<evidence type="ECO:0000256" key="2">
    <source>
        <dbReference type="PIRSR" id="PIRSR605511-2"/>
    </source>
</evidence>
<evidence type="ECO:0000259" key="3">
    <source>
        <dbReference type="Pfam" id="PF08450"/>
    </source>
</evidence>
<dbReference type="Gene3D" id="2.120.10.30">
    <property type="entry name" value="TolB, C-terminal domain"/>
    <property type="match status" value="1"/>
</dbReference>
<keyword evidence="2" id="KW-0479">Metal-binding</keyword>
<organism evidence="4 5">
    <name type="scientific">Pseudomonas agarici</name>
    <dbReference type="NCBI Taxonomy" id="46677"/>
    <lineage>
        <taxon>Bacteria</taxon>
        <taxon>Pseudomonadati</taxon>
        <taxon>Pseudomonadota</taxon>
        <taxon>Gammaproteobacteria</taxon>
        <taxon>Pseudomonadales</taxon>
        <taxon>Pseudomonadaceae</taxon>
        <taxon>Pseudomonas</taxon>
    </lineage>
</organism>
<dbReference type="InterPro" id="IPR051262">
    <property type="entry name" value="SMP-30/CGR1_Lactonase"/>
</dbReference>
<dbReference type="STRING" id="46677.AWM79_20735"/>
<proteinExistence type="predicted"/>
<evidence type="ECO:0000313" key="4">
    <source>
        <dbReference type="EMBL" id="AMB88370.1"/>
    </source>
</evidence>
<dbReference type="Proteomes" id="UP000063229">
    <property type="component" value="Chromosome"/>
</dbReference>
<sequence>MYLDHPPVLLETRLFSAMPAEFRRVDVDSAWSLANKGAQRVDSFIEGPCFDSQGNLYVVDIPFGRIFRINNARQWTLVAEYDGEPNGLKVLADGRLLIADYRNGLIELDPVSGQTRPFLSRHNSESFKGINDLTLAANGDIYFTDQGQTGLHDPTGRVFRLSRTGKLDCLCATGISPNGLVLDPQEKVLYVAMTRDNSVWRLPLMADGSVAKVGRFCSLFGVAGPDGLAIDAEGNLLVAHASLGYVFMFAPNGECIARIRSCAGNITTNITFGGPANKQLFITESKTASVLLADMPHPGVAPAIDSTLRAS</sequence>
<dbReference type="GO" id="GO:0046872">
    <property type="term" value="F:metal ion binding"/>
    <property type="evidence" value="ECO:0007669"/>
    <property type="project" value="UniProtKB-KW"/>
</dbReference>
<protein>
    <submittedName>
        <fullName evidence="4">Gluconolactonase</fullName>
    </submittedName>
</protein>
<feature type="binding site" evidence="2">
    <location>
        <position position="131"/>
    </location>
    <ligand>
        <name>substrate</name>
    </ligand>
</feature>
<dbReference type="EMBL" id="CP014135">
    <property type="protein sequence ID" value="AMB88370.1"/>
    <property type="molecule type" value="Genomic_DNA"/>
</dbReference>
<keyword evidence="2" id="KW-0862">Zinc</keyword>
<feature type="binding site" evidence="2">
    <location>
        <position position="178"/>
    </location>
    <ligand>
        <name>a divalent metal cation</name>
        <dbReference type="ChEBI" id="CHEBI:60240"/>
    </ligand>
</feature>
<dbReference type="PANTHER" id="PTHR47572:SF5">
    <property type="entry name" value="BLR2277 PROTEIN"/>
    <property type="match status" value="1"/>
</dbReference>
<reference evidence="4 5" key="1">
    <citation type="submission" date="2016-01" db="EMBL/GenBank/DDBJ databases">
        <authorList>
            <person name="McClelland M."/>
            <person name="Jain A."/>
            <person name="Saraogi P."/>
            <person name="Mendelson R."/>
            <person name="Westerman R."/>
            <person name="SanMiguel P."/>
            <person name="Csonka L."/>
        </authorList>
    </citation>
    <scope>NUCLEOTIDE SEQUENCE [LARGE SCALE GENOMIC DNA]</scope>
    <source>
        <strain evidence="4 5">NCPPB 2472</strain>
    </source>
</reference>
<dbReference type="PANTHER" id="PTHR47572">
    <property type="entry name" value="LIPOPROTEIN-RELATED"/>
    <property type="match status" value="1"/>
</dbReference>
<feature type="domain" description="SMP-30/Gluconolactonase/LRE-like region" evidence="3">
    <location>
        <begin position="46"/>
        <end position="284"/>
    </location>
</feature>
<dbReference type="Pfam" id="PF08450">
    <property type="entry name" value="SGL"/>
    <property type="match status" value="1"/>
</dbReference>
<feature type="binding site" evidence="2">
    <location>
        <position position="226"/>
    </location>
    <ligand>
        <name>a divalent metal cation</name>
        <dbReference type="ChEBI" id="CHEBI:60240"/>
    </ligand>
</feature>
<dbReference type="KEGG" id="pagb:AWM79_20735"/>